<evidence type="ECO:0000256" key="1">
    <source>
        <dbReference type="ARBA" id="ARBA00004245"/>
    </source>
</evidence>
<dbReference type="CTD" id="11186"/>
<reference evidence="9 10" key="1">
    <citation type="journal article" date="2007" name="Nature">
        <title>The medaka draft genome and insights into vertebrate genome evolution.</title>
        <authorList>
            <person name="Kasahara M."/>
            <person name="Naruse K."/>
            <person name="Sasaki S."/>
            <person name="Nakatani Y."/>
            <person name="Qu W."/>
            <person name="Ahsan B."/>
            <person name="Yamada T."/>
            <person name="Nagayasu Y."/>
            <person name="Doi K."/>
            <person name="Kasai Y."/>
            <person name="Jindo T."/>
            <person name="Kobayashi D."/>
            <person name="Shimada A."/>
            <person name="Toyoda A."/>
            <person name="Kuroki Y."/>
            <person name="Fujiyama A."/>
            <person name="Sasaki T."/>
            <person name="Shimizu A."/>
            <person name="Asakawa S."/>
            <person name="Shimizu N."/>
            <person name="Hashimoto S."/>
            <person name="Yang J."/>
            <person name="Lee Y."/>
            <person name="Matsushima K."/>
            <person name="Sugano S."/>
            <person name="Sakaizumi M."/>
            <person name="Narita T."/>
            <person name="Ohishi K."/>
            <person name="Haga S."/>
            <person name="Ohta F."/>
            <person name="Nomoto H."/>
            <person name="Nogata K."/>
            <person name="Morishita T."/>
            <person name="Endo T."/>
            <person name="Shin-I T."/>
            <person name="Takeda H."/>
            <person name="Morishita S."/>
            <person name="Kohara Y."/>
        </authorList>
    </citation>
    <scope>NUCLEOTIDE SEQUENCE [LARGE SCALE GENOMIC DNA]</scope>
    <source>
        <strain evidence="9 10">Hd-rR</strain>
    </source>
</reference>
<dbReference type="AlphaFoldDB" id="H2LA77"/>
<dbReference type="PANTHER" id="PTHR22738:SF12">
    <property type="entry name" value="RAS ASSOCIATION DOMAIN-CONTAINING PROTEIN 1"/>
    <property type="match status" value="1"/>
</dbReference>
<dbReference type="GO" id="GO:0005874">
    <property type="term" value="C:microtubule"/>
    <property type="evidence" value="ECO:0007669"/>
    <property type="project" value="UniProtKB-KW"/>
</dbReference>
<feature type="domain" description="Phorbol-ester/DAG-type" evidence="6">
    <location>
        <begin position="278"/>
        <end position="328"/>
    </location>
</feature>
<dbReference type="Gene3D" id="1.20.5.110">
    <property type="match status" value="1"/>
</dbReference>
<name>H2LA77_ORYLA</name>
<proteinExistence type="predicted"/>
<dbReference type="InterPro" id="IPR002219">
    <property type="entry name" value="PKC_DAG/PE"/>
</dbReference>
<dbReference type="Pfam" id="PF00130">
    <property type="entry name" value="C1_1"/>
    <property type="match status" value="1"/>
</dbReference>
<comment type="subcellular location">
    <subcellularLocation>
        <location evidence="1">Cytoplasm</location>
        <location evidence="1">Cytoskeleton</location>
    </subcellularLocation>
</comment>
<dbReference type="STRING" id="8090.ENSORLP00000002783"/>
<reference evidence="9" key="2">
    <citation type="submission" date="2025-08" db="UniProtKB">
        <authorList>
            <consortium name="Ensembl"/>
        </authorList>
    </citation>
    <scope>IDENTIFICATION</scope>
    <source>
        <strain evidence="9">Hd-rR</strain>
    </source>
</reference>
<evidence type="ECO:0000256" key="2">
    <source>
        <dbReference type="ARBA" id="ARBA00022701"/>
    </source>
</evidence>
<sequence length="570" mass="64132">MISFISKLSTTVYSHVSLELLLFAINCSSSCRERLKTVSFCSNTRFFLFGIGERSLLFLQDEGHMHALIMKTTLLLFMNDSERGACAPREAQTKNRTVARVNVRRGESSSCAAAVTHEGIRSAVIPRSQCMRKPKCARLWRGCPPVIQRYPPKRLKTPAGLTSTRSLLLGLGSFVAEIHQRCKGAAPALPSPLRAPHLSSHVKSNTSHVRVCTMSKCELIELKDLSLNDPIELAAPSVHNTPPPVKSGQTSHHRVVRLVGDIVNIETSVHHPEEAALGHSFQPYSYTHLTWCDLCGEFIWGLYQKSLRCTNCSYTCHYRCQPFIQLKCSAPGSGSTETDTDDSIESDTNVDEQITIGLHDLTPAEIQQRVKEYNAQINNNLYMVDNKDGSFTGFIKVHFQLVRPVSLPPLPQCQGLVQGEEQQGRCMKRRTSFYLPKDSAKHLHISSETRVREVIQALLNKFTVVDNPAKFALFERTEKQSYVSMRKLSADERPLHLRLCAGPSETLLCLVLKENDTGDVNWDAFSFPELCNFLQILQREEEEHVRQIVRRYTLAKERIKQAMAQINTPG</sequence>
<evidence type="ECO:0000313" key="10">
    <source>
        <dbReference type="Proteomes" id="UP000001038"/>
    </source>
</evidence>
<evidence type="ECO:0000256" key="3">
    <source>
        <dbReference type="ARBA" id="ARBA00022723"/>
    </source>
</evidence>
<feature type="domain" description="SARAH" evidence="8">
    <location>
        <begin position="519"/>
        <end position="566"/>
    </location>
</feature>
<keyword evidence="5" id="KW-0206">Cytoskeleton</keyword>
<dbReference type="SUPFAM" id="SSF54236">
    <property type="entry name" value="Ubiquitin-like"/>
    <property type="match status" value="1"/>
</dbReference>
<dbReference type="OrthoDB" id="74314at2759"/>
<dbReference type="InterPro" id="IPR000159">
    <property type="entry name" value="RA_dom"/>
</dbReference>
<dbReference type="InParanoid" id="H2LA77"/>
<protein>
    <submittedName>
        <fullName evidence="9">Ras association domain family member 1</fullName>
    </submittedName>
</protein>
<dbReference type="Gene3D" id="3.30.60.20">
    <property type="match status" value="1"/>
</dbReference>
<dbReference type="Pfam" id="PF00788">
    <property type="entry name" value="RA"/>
    <property type="match status" value="1"/>
</dbReference>
<dbReference type="PROSITE" id="PS00479">
    <property type="entry name" value="ZF_DAG_PE_1"/>
    <property type="match status" value="1"/>
</dbReference>
<dbReference type="PANTHER" id="PTHR22738">
    <property type="entry name" value="RASSF"/>
    <property type="match status" value="1"/>
</dbReference>
<dbReference type="GO" id="GO:0005634">
    <property type="term" value="C:nucleus"/>
    <property type="evidence" value="ECO:0000318"/>
    <property type="project" value="GO_Central"/>
</dbReference>
<gene>
    <name evidence="9" type="primary">RASSF1</name>
    <name evidence="9" type="synonym">rassf1</name>
</gene>
<keyword evidence="4" id="KW-0862">Zinc</keyword>
<dbReference type="CDD" id="cd20885">
    <property type="entry name" value="C1_RASSF1"/>
    <property type="match status" value="1"/>
</dbReference>
<evidence type="ECO:0000256" key="4">
    <source>
        <dbReference type="ARBA" id="ARBA00022833"/>
    </source>
</evidence>
<keyword evidence="10" id="KW-1185">Reference proteome</keyword>
<dbReference type="GeneTree" id="ENSGT00940000155664"/>
<dbReference type="Gene3D" id="3.10.20.90">
    <property type="entry name" value="Phosphatidylinositol 3-kinase Catalytic Subunit, Chain A, domain 1"/>
    <property type="match status" value="1"/>
</dbReference>
<feature type="domain" description="Ras-associating" evidence="7">
    <location>
        <begin position="423"/>
        <end position="517"/>
    </location>
</feature>
<dbReference type="PROSITE" id="PS50081">
    <property type="entry name" value="ZF_DAG_PE_2"/>
    <property type="match status" value="1"/>
</dbReference>
<dbReference type="Proteomes" id="UP000001038">
    <property type="component" value="Chromosome 5"/>
</dbReference>
<dbReference type="GO" id="GO:0015630">
    <property type="term" value="C:microtubule cytoskeleton"/>
    <property type="evidence" value="ECO:0000318"/>
    <property type="project" value="GO_Central"/>
</dbReference>
<dbReference type="Pfam" id="PF16517">
    <property type="entry name" value="Nore1-SARAH"/>
    <property type="match status" value="1"/>
</dbReference>
<dbReference type="SMART" id="SM00109">
    <property type="entry name" value="C1"/>
    <property type="match status" value="1"/>
</dbReference>
<evidence type="ECO:0000256" key="5">
    <source>
        <dbReference type="ARBA" id="ARBA00023212"/>
    </source>
</evidence>
<dbReference type="InterPro" id="IPR029071">
    <property type="entry name" value="Ubiquitin-like_domsf"/>
</dbReference>
<evidence type="ECO:0000259" key="7">
    <source>
        <dbReference type="PROSITE" id="PS50200"/>
    </source>
</evidence>
<dbReference type="Bgee" id="ENSORLG00000002241">
    <property type="expression patterns" value="Expressed in brain and 6 other cell types or tissues"/>
</dbReference>
<dbReference type="SUPFAM" id="SSF57889">
    <property type="entry name" value="Cysteine-rich domain"/>
    <property type="match status" value="1"/>
</dbReference>
<evidence type="ECO:0000259" key="8">
    <source>
        <dbReference type="PROSITE" id="PS50951"/>
    </source>
</evidence>
<keyword evidence="2" id="KW-0493">Microtubule</keyword>
<dbReference type="PROSITE" id="PS50951">
    <property type="entry name" value="SARAH"/>
    <property type="match status" value="1"/>
</dbReference>
<dbReference type="InterPro" id="IPR046349">
    <property type="entry name" value="C1-like_sf"/>
</dbReference>
<dbReference type="SMART" id="SM00314">
    <property type="entry name" value="RA"/>
    <property type="match status" value="1"/>
</dbReference>
<dbReference type="FunCoup" id="H2LA77">
    <property type="interactions" value="676"/>
</dbReference>
<evidence type="ECO:0000259" key="6">
    <source>
        <dbReference type="PROSITE" id="PS50081"/>
    </source>
</evidence>
<dbReference type="HOGENOM" id="CLU_045544_0_0_1"/>
<keyword evidence="3" id="KW-0479">Metal-binding</keyword>
<reference evidence="9" key="3">
    <citation type="submission" date="2025-09" db="UniProtKB">
        <authorList>
            <consortium name="Ensembl"/>
        </authorList>
    </citation>
    <scope>IDENTIFICATION</scope>
    <source>
        <strain evidence="9">Hd-rR</strain>
    </source>
</reference>
<dbReference type="PROSITE" id="PS50200">
    <property type="entry name" value="RA"/>
    <property type="match status" value="1"/>
</dbReference>
<dbReference type="eggNOG" id="KOG4239">
    <property type="taxonomic scope" value="Eukaryota"/>
</dbReference>
<evidence type="ECO:0000313" key="9">
    <source>
        <dbReference type="Ensembl" id="ENSORLP00000002783.2"/>
    </source>
</evidence>
<dbReference type="GeneID" id="101161547"/>
<dbReference type="InterPro" id="IPR033614">
    <property type="entry name" value="RASSF1-6"/>
</dbReference>
<dbReference type="KEGG" id="ola:101161547"/>
<dbReference type="Ensembl" id="ENSORLT00000002784.2">
    <property type="protein sequence ID" value="ENSORLP00000002783.2"/>
    <property type="gene ID" value="ENSORLG00000002241.2"/>
</dbReference>
<dbReference type="InterPro" id="IPR011524">
    <property type="entry name" value="SARAH_dom"/>
</dbReference>
<dbReference type="GO" id="GO:0007265">
    <property type="term" value="P:Ras protein signal transduction"/>
    <property type="evidence" value="ECO:0000318"/>
    <property type="project" value="GO_Central"/>
</dbReference>
<dbReference type="GO" id="GO:0046872">
    <property type="term" value="F:metal ion binding"/>
    <property type="evidence" value="ECO:0007669"/>
    <property type="project" value="UniProtKB-KW"/>
</dbReference>
<keyword evidence="5" id="KW-0963">Cytoplasm</keyword>
<organism evidence="9 10">
    <name type="scientific">Oryzias latipes</name>
    <name type="common">Japanese rice fish</name>
    <name type="synonym">Japanese killifish</name>
    <dbReference type="NCBI Taxonomy" id="8090"/>
    <lineage>
        <taxon>Eukaryota</taxon>
        <taxon>Metazoa</taxon>
        <taxon>Chordata</taxon>
        <taxon>Craniata</taxon>
        <taxon>Vertebrata</taxon>
        <taxon>Euteleostomi</taxon>
        <taxon>Actinopterygii</taxon>
        <taxon>Neopterygii</taxon>
        <taxon>Teleostei</taxon>
        <taxon>Neoteleostei</taxon>
        <taxon>Acanthomorphata</taxon>
        <taxon>Ovalentaria</taxon>
        <taxon>Atherinomorphae</taxon>
        <taxon>Beloniformes</taxon>
        <taxon>Adrianichthyidae</taxon>
        <taxon>Oryziinae</taxon>
        <taxon>Oryzias</taxon>
    </lineage>
</organism>
<accession>H2LA77</accession>